<evidence type="ECO:0000256" key="4">
    <source>
        <dbReference type="ARBA" id="ARBA00022857"/>
    </source>
</evidence>
<dbReference type="PANTHER" id="PTHR43013:SF1">
    <property type="entry name" value="GLUTAMYL-TRNA REDUCTASE"/>
    <property type="match status" value="1"/>
</dbReference>
<keyword evidence="19" id="KW-1185">Reference proteome</keyword>
<evidence type="ECO:0000256" key="6">
    <source>
        <dbReference type="ARBA" id="ARBA00023244"/>
    </source>
</evidence>
<dbReference type="Pfam" id="PF01488">
    <property type="entry name" value="Shikimate_DH"/>
    <property type="match status" value="1"/>
</dbReference>
<dbReference type="Pfam" id="PF05201">
    <property type="entry name" value="GlutR_N"/>
    <property type="match status" value="1"/>
</dbReference>
<organism evidence="18 19">
    <name type="scientific">Thorsellia anophelis DSM 18579</name>
    <dbReference type="NCBI Taxonomy" id="1123402"/>
    <lineage>
        <taxon>Bacteria</taxon>
        <taxon>Pseudomonadati</taxon>
        <taxon>Pseudomonadota</taxon>
        <taxon>Gammaproteobacteria</taxon>
        <taxon>Enterobacterales</taxon>
        <taxon>Thorselliaceae</taxon>
        <taxon>Thorsellia</taxon>
    </lineage>
</organism>
<dbReference type="InterPro" id="IPR036291">
    <property type="entry name" value="NAD(P)-bd_dom_sf"/>
</dbReference>
<evidence type="ECO:0000259" key="16">
    <source>
        <dbReference type="Pfam" id="PF01488"/>
    </source>
</evidence>
<evidence type="ECO:0000256" key="1">
    <source>
        <dbReference type="ARBA" id="ARBA00005059"/>
    </source>
</evidence>
<evidence type="ECO:0000256" key="12">
    <source>
        <dbReference type="PIRSR" id="PIRSR000445-3"/>
    </source>
</evidence>
<dbReference type="Gene3D" id="3.30.460.30">
    <property type="entry name" value="Glutamyl-tRNA reductase, N-terminal domain"/>
    <property type="match status" value="1"/>
</dbReference>
<comment type="pathway">
    <text evidence="1 9 14">Porphyrin-containing compound metabolism; protoporphyrin-IX biosynthesis; 5-aminolevulinate from L-glutamyl-tRNA(Glu): step 1/2.</text>
</comment>
<dbReference type="InterPro" id="IPR000343">
    <property type="entry name" value="4pyrrol_synth_GluRdtase"/>
</dbReference>
<dbReference type="STRING" id="1123402.SAMN02583745_02525"/>
<dbReference type="GO" id="GO:0019353">
    <property type="term" value="P:protoporphyrinogen IX biosynthetic process from glutamate"/>
    <property type="evidence" value="ECO:0007669"/>
    <property type="project" value="TreeGrafter"/>
</dbReference>
<name>A0A1I0EU67_9GAMM</name>
<evidence type="ECO:0000256" key="3">
    <source>
        <dbReference type="ARBA" id="ARBA00012970"/>
    </source>
</evidence>
<dbReference type="NCBIfam" id="TIGR01035">
    <property type="entry name" value="hemA"/>
    <property type="match status" value="1"/>
</dbReference>
<dbReference type="AlphaFoldDB" id="A0A1I0EU67"/>
<dbReference type="InterPro" id="IPR006151">
    <property type="entry name" value="Shikm_DH/Glu-tRNA_Rdtase"/>
</dbReference>
<evidence type="ECO:0000256" key="5">
    <source>
        <dbReference type="ARBA" id="ARBA00023002"/>
    </source>
</evidence>
<proteinExistence type="inferred from homology"/>
<keyword evidence="6 9" id="KW-0627">Porphyrin biosynthesis</keyword>
<dbReference type="EC" id="1.2.1.70" evidence="3 9"/>
<reference evidence="19" key="1">
    <citation type="submission" date="2016-10" db="EMBL/GenBank/DDBJ databases">
        <authorList>
            <person name="Varghese N."/>
            <person name="Submissions S."/>
        </authorList>
    </citation>
    <scope>NUCLEOTIDE SEQUENCE [LARGE SCALE GENOMIC DNA]</scope>
    <source>
        <strain evidence="19">DSM 18579</strain>
    </source>
</reference>
<feature type="binding site" evidence="9 11">
    <location>
        <position position="144"/>
    </location>
    <ligand>
        <name>substrate</name>
    </ligand>
</feature>
<protein>
    <recommendedName>
        <fullName evidence="8 9">Glutamyl-tRNA reductase</fullName>
        <shortName evidence="9">GluTR</shortName>
        <ecNumber evidence="3 9">1.2.1.70</ecNumber>
    </recommendedName>
</protein>
<dbReference type="Pfam" id="PF00745">
    <property type="entry name" value="GlutR_dimer"/>
    <property type="match status" value="1"/>
</dbReference>
<evidence type="ECO:0000313" key="18">
    <source>
        <dbReference type="EMBL" id="SET48996.1"/>
    </source>
</evidence>
<evidence type="ECO:0000259" key="15">
    <source>
        <dbReference type="Pfam" id="PF00745"/>
    </source>
</evidence>
<dbReference type="OrthoDB" id="110209at2"/>
<dbReference type="GO" id="GO:0050661">
    <property type="term" value="F:NADP binding"/>
    <property type="evidence" value="ECO:0007669"/>
    <property type="project" value="InterPro"/>
</dbReference>
<keyword evidence="5 9" id="KW-0560">Oxidoreductase</keyword>
<dbReference type="FunFam" id="3.40.50.720:FF:000031">
    <property type="entry name" value="Glutamyl-tRNA reductase"/>
    <property type="match status" value="1"/>
</dbReference>
<evidence type="ECO:0000256" key="10">
    <source>
        <dbReference type="PIRSR" id="PIRSR000445-1"/>
    </source>
</evidence>
<feature type="domain" description="Quinate/shikimate 5-dehydrogenase/glutamyl-tRNA reductase" evidence="16">
    <location>
        <begin position="196"/>
        <end position="330"/>
    </location>
</feature>
<feature type="binding site" evidence="9 11">
    <location>
        <begin position="138"/>
        <end position="140"/>
    </location>
    <ligand>
        <name>substrate</name>
    </ligand>
</feature>
<dbReference type="PANTHER" id="PTHR43013">
    <property type="entry name" value="GLUTAMYL-TRNA REDUCTASE"/>
    <property type="match status" value="1"/>
</dbReference>
<feature type="binding site" evidence="9 11">
    <location>
        <position position="133"/>
    </location>
    <ligand>
        <name>substrate</name>
    </ligand>
</feature>
<evidence type="ECO:0000256" key="7">
    <source>
        <dbReference type="ARBA" id="ARBA00047464"/>
    </source>
</evidence>
<dbReference type="InterPro" id="IPR036343">
    <property type="entry name" value="GluRdtase_N_sf"/>
</dbReference>
<comment type="miscellaneous">
    <text evidence="9">During catalysis, the active site Cys acts as a nucleophile attacking the alpha-carbonyl group of tRNA-bound glutamate with the formation of a thioester intermediate between enzyme and glutamate, and the concomitant release of tRNA(Glu). The thioester intermediate is finally reduced by direct hydride transfer from NADPH, to form the product GSA.</text>
</comment>
<evidence type="ECO:0000259" key="17">
    <source>
        <dbReference type="Pfam" id="PF05201"/>
    </source>
</evidence>
<comment type="subunit">
    <text evidence="9">Homodimer.</text>
</comment>
<dbReference type="Gene3D" id="3.40.50.720">
    <property type="entry name" value="NAD(P)-binding Rossmann-like Domain"/>
    <property type="match status" value="1"/>
</dbReference>
<feature type="site" description="Important for activity" evidence="9 13">
    <location>
        <position position="123"/>
    </location>
</feature>
<comment type="domain">
    <text evidence="9">Possesses an unusual extended V-shaped dimeric structure with each monomer consisting of three distinct domains arranged along a curved 'spinal' alpha-helix. The N-terminal catalytic domain specifically recognizes the glutamate moiety of the substrate. The second domain is the NADPH-binding domain, and the third C-terminal domain is responsible for dimerization.</text>
</comment>
<dbReference type="CDD" id="cd05213">
    <property type="entry name" value="NAD_bind_Glutamyl_tRNA_reduct"/>
    <property type="match status" value="1"/>
</dbReference>
<evidence type="ECO:0000256" key="11">
    <source>
        <dbReference type="PIRSR" id="PIRSR000445-2"/>
    </source>
</evidence>
<evidence type="ECO:0000256" key="9">
    <source>
        <dbReference type="HAMAP-Rule" id="MF_00087"/>
    </source>
</evidence>
<dbReference type="UniPathway" id="UPA00251">
    <property type="reaction ID" value="UER00316"/>
</dbReference>
<dbReference type="FunFam" id="3.30.460.30:FF:000001">
    <property type="entry name" value="Glutamyl-tRNA reductase"/>
    <property type="match status" value="1"/>
</dbReference>
<comment type="catalytic activity">
    <reaction evidence="7 9 14">
        <text>(S)-4-amino-5-oxopentanoate + tRNA(Glu) + NADP(+) = L-glutamyl-tRNA(Glu) + NADPH + H(+)</text>
        <dbReference type="Rhea" id="RHEA:12344"/>
        <dbReference type="Rhea" id="RHEA-COMP:9663"/>
        <dbReference type="Rhea" id="RHEA-COMP:9680"/>
        <dbReference type="ChEBI" id="CHEBI:15378"/>
        <dbReference type="ChEBI" id="CHEBI:57501"/>
        <dbReference type="ChEBI" id="CHEBI:57783"/>
        <dbReference type="ChEBI" id="CHEBI:58349"/>
        <dbReference type="ChEBI" id="CHEBI:78442"/>
        <dbReference type="ChEBI" id="CHEBI:78520"/>
        <dbReference type="EC" id="1.2.1.70"/>
    </reaction>
</comment>
<accession>A0A1I0EU67</accession>
<sequence>MLLLALGINHKTAPISVRERVSFSPEQMEIALEELSAKLSLQGSVVLSTCNRTEIYVSVTKGVIESFEQKELDDESQKNKDFYTHSERVTEQLLNWLSEFHDMNIADIKNNIYCYEGEDAVRHLMRVSSGLDSLVIGEPQILGQVKDAYQLAKSKHKLPQAFSKWFEKSFSVAKRVRTETEIGAHAVSVAFAACSLARQIFEDLNQLNVLLVGAGETIELVSRHLNQHGVGKLYITNRTQSRAENIANQIGATVFPLTQIAENLHKVDIVISSTASSIPLITKEMVKSALKIRRYQPMLLIDIAVPRDISPDVADVESVYLYSVDDLQEIIAHNQSQRLQAAQSADVIIEQEKHQFMQWISSQYATESIREFRANAELIRQDLFDKAKNAIANGSDPIEEFEKMSFRLTQKLLHAPTTALQKVALESDKTEFMHLSELLKITPP</sequence>
<keyword evidence="4 9" id="KW-0521">NADP</keyword>
<dbReference type="GO" id="GO:0008883">
    <property type="term" value="F:glutamyl-tRNA reductase activity"/>
    <property type="evidence" value="ECO:0007669"/>
    <property type="project" value="UniProtKB-UniRule"/>
</dbReference>
<dbReference type="Proteomes" id="UP000242642">
    <property type="component" value="Unassembled WGS sequence"/>
</dbReference>
<feature type="binding site" evidence="9 11">
    <location>
        <begin position="49"/>
        <end position="52"/>
    </location>
    <ligand>
        <name>substrate</name>
    </ligand>
</feature>
<dbReference type="InterPro" id="IPR036453">
    <property type="entry name" value="GluRdtase_dimer_dom_sf"/>
</dbReference>
<dbReference type="PROSITE" id="PS00747">
    <property type="entry name" value="GLUTR"/>
    <property type="match status" value="1"/>
</dbReference>
<evidence type="ECO:0000256" key="14">
    <source>
        <dbReference type="RuleBase" id="RU000584"/>
    </source>
</evidence>
<dbReference type="InterPro" id="IPR015896">
    <property type="entry name" value="4pyrrol_synth_GluRdtase_dimer"/>
</dbReference>
<gene>
    <name evidence="9" type="primary">hemA</name>
    <name evidence="18" type="ORF">SAMN02583745_02525</name>
</gene>
<dbReference type="SUPFAM" id="SSF51735">
    <property type="entry name" value="NAD(P)-binding Rossmann-fold domains"/>
    <property type="match status" value="1"/>
</dbReference>
<dbReference type="SUPFAM" id="SSF69075">
    <property type="entry name" value="Glutamyl tRNA-reductase dimerization domain"/>
    <property type="match status" value="1"/>
</dbReference>
<dbReference type="InterPro" id="IPR015895">
    <property type="entry name" value="4pyrrol_synth_GluRdtase_N"/>
</dbReference>
<dbReference type="HAMAP" id="MF_00087">
    <property type="entry name" value="Glu_tRNA_reductase"/>
    <property type="match status" value="1"/>
</dbReference>
<feature type="domain" description="Tetrapyrrole biosynthesis glutamyl-tRNA reductase dimerisation" evidence="15">
    <location>
        <begin position="345"/>
        <end position="435"/>
    </location>
</feature>
<dbReference type="PIRSF" id="PIRSF000445">
    <property type="entry name" value="4pyrrol_synth_GluRdtase"/>
    <property type="match status" value="1"/>
</dbReference>
<dbReference type="SUPFAM" id="SSF69742">
    <property type="entry name" value="Glutamyl tRNA-reductase catalytic, N-terminal domain"/>
    <property type="match status" value="1"/>
</dbReference>
<evidence type="ECO:0000256" key="13">
    <source>
        <dbReference type="PIRSR" id="PIRSR000445-4"/>
    </source>
</evidence>
<evidence type="ECO:0000256" key="2">
    <source>
        <dbReference type="ARBA" id="ARBA00005916"/>
    </source>
</evidence>
<dbReference type="InterPro" id="IPR018214">
    <property type="entry name" value="GluRdtase_CS"/>
</dbReference>
<feature type="binding site" evidence="9 12">
    <location>
        <begin position="213"/>
        <end position="218"/>
    </location>
    <ligand>
        <name>NADP(+)</name>
        <dbReference type="ChEBI" id="CHEBI:58349"/>
    </ligand>
</feature>
<comment type="similarity">
    <text evidence="2 9 14">Belongs to the glutamyl-tRNA reductase family.</text>
</comment>
<evidence type="ECO:0000313" key="19">
    <source>
        <dbReference type="Proteomes" id="UP000242642"/>
    </source>
</evidence>
<evidence type="ECO:0000256" key="8">
    <source>
        <dbReference type="ARBA" id="ARBA00068659"/>
    </source>
</evidence>
<feature type="domain" description="Glutamyl-tRNA reductase N-terminal" evidence="17">
    <location>
        <begin position="6"/>
        <end position="180"/>
    </location>
</feature>
<dbReference type="EMBL" id="FOHV01000031">
    <property type="protein sequence ID" value="SET48996.1"/>
    <property type="molecule type" value="Genomic_DNA"/>
</dbReference>
<feature type="active site" description="Nucleophile" evidence="9 10">
    <location>
        <position position="50"/>
    </location>
</feature>
<dbReference type="RefSeq" id="WP_093321754.1">
    <property type="nucleotide sequence ID" value="NZ_FOHV01000031.1"/>
</dbReference>
<comment type="function">
    <text evidence="9">Catalyzes the NADPH-dependent reduction of glutamyl-tRNA(Glu) to glutamate 1-semialdehyde (GSA).</text>
</comment>